<dbReference type="Proteomes" id="UP000314981">
    <property type="component" value="Chromosome 7"/>
</dbReference>
<dbReference type="SUPFAM" id="SSF48452">
    <property type="entry name" value="TPR-like"/>
    <property type="match status" value="1"/>
</dbReference>
<keyword evidence="9 18" id="KW-0812">Transmembrane</keyword>
<comment type="function">
    <text evidence="16">The coatomer is a cytosolic protein complex that binds to dilysine motifs and reversibly associates with Golgi non-clathrin-coated vesicles, which further mediate biosynthetic protein transport from the ER, via the Golgi up to the trans Golgi network. The coatomer complex is required for budding from Golgi membranes, and is essential for the retrograde Golgi-to-ER transport of dilysine-tagged proteins. In mammals, the coatomer can only be recruited by membranes associated with ADP-ribosylation factors (ARFs), which are small GTP-binding proteins; the complex also influences the Golgi structural integrity, as well as the processing, activity, and endocytic recycling of LDL receptors.</text>
</comment>
<dbReference type="InterPro" id="IPR006822">
    <property type="entry name" value="Coatomer_esu"/>
</dbReference>
<evidence type="ECO:0000256" key="5">
    <source>
        <dbReference type="ARBA" id="ARBA00011775"/>
    </source>
</evidence>
<evidence type="ECO:0000256" key="12">
    <source>
        <dbReference type="ARBA" id="ARBA00022989"/>
    </source>
</evidence>
<keyword evidence="8" id="KW-0963">Cytoplasm</keyword>
<feature type="region of interest" description="Disordered" evidence="19">
    <location>
        <begin position="605"/>
        <end position="632"/>
    </location>
</feature>
<evidence type="ECO:0000256" key="4">
    <source>
        <dbReference type="ARBA" id="ARBA00008827"/>
    </source>
</evidence>
<evidence type="ECO:0000256" key="17">
    <source>
        <dbReference type="ARBA" id="ARBA00031602"/>
    </source>
</evidence>
<keyword evidence="7" id="KW-0813">Transport</keyword>
<feature type="compositionally biased region" description="Basic and acidic residues" evidence="19">
    <location>
        <begin position="616"/>
        <end position="632"/>
    </location>
</feature>
<sequence length="632" mass="71785">MAPPAPGPASGGSGEVDELFDVKNAFYIGSYQQCINEAQRVKPSSPERDVERDVFLYRAYLAQRKYGVVLDEIKPSSAPELQAVRMFAEYLASDSRRDAIVAELDREMSRSVDVTNTTFLLMAASIYFYDQNPDAALRTLHQGDSLECMAMTVQILLKLDRLDLARKELKKMQDQDEDATLTQLATAWVSLAAGGEKLQDAYYIFQEMADKCSPTLLLLNGQAACHMAQGRWEAAEGVLQEALDKDSGHPETLINLVVLSQHLGKPPEVTNRYLSQLKDAHRSHPFIKEYRAKPLAKRCRLQPRDAAKMPESAWKFLFYLGAWSYSTYLLFGTDYPFFHDPPSVFYDWKTGMAVPRDIAVAYLLQGSFYGHSIYATLYLDAWRKDSVVMLVHHVVTLVLIVSSYAFRYHKVGILVLFLHDISDVQLEFTKLNVYFKSRGGAHHRLHALAADLGCLSFCLSWFWFRLYWFPLKVLYATSYCSLRSVPDIPFYFFFNVLLLLLTLMNLYWFLVSERPQRLPTWPSSDACPVPVPVPEEPSRCRPFSHRSSEKATLGKGQRTCGRSRQRSGGAGLSFHLCLPLPQYIVAFAAKVLTGQVRELKDVREYDTAEAPSPKPRKAEKPLRNGLVKDKRF</sequence>
<dbReference type="Ensembl" id="ENSBIXT00000038688.1">
    <property type="protein sequence ID" value="ENSBIXP00000023203.1"/>
    <property type="gene ID" value="ENSBIXG00000025760.1"/>
</dbReference>
<comment type="subunit">
    <text evidence="5">Oligomeric complex that consists of at least the alpha, beta, beta', gamma, delta, epsilon and zeta subunits.</text>
</comment>
<keyword evidence="13" id="KW-0333">Golgi apparatus</keyword>
<keyword evidence="15" id="KW-0968">Cytoplasmic vesicle</keyword>
<keyword evidence="10" id="KW-0931">ER-Golgi transport</keyword>
<evidence type="ECO:0000256" key="16">
    <source>
        <dbReference type="ARBA" id="ARBA00025440"/>
    </source>
</evidence>
<keyword evidence="14 18" id="KW-0472">Membrane</keyword>
<feature type="transmembrane region" description="Helical" evidence="20">
    <location>
        <begin position="447"/>
        <end position="468"/>
    </location>
</feature>
<feature type="domain" description="TLC" evidence="21">
    <location>
        <begin position="307"/>
        <end position="521"/>
    </location>
</feature>
<evidence type="ECO:0000256" key="6">
    <source>
        <dbReference type="ARBA" id="ARBA00015828"/>
    </source>
</evidence>
<dbReference type="Gene3D" id="1.25.40.10">
    <property type="entry name" value="Tetratricopeptide repeat domain"/>
    <property type="match status" value="1"/>
</dbReference>
<evidence type="ECO:0000313" key="23">
    <source>
        <dbReference type="Proteomes" id="UP000314981"/>
    </source>
</evidence>
<comment type="similarity">
    <text evidence="4">Belongs to the COPE family.</text>
</comment>
<reference evidence="22" key="3">
    <citation type="submission" date="2025-09" db="UniProtKB">
        <authorList>
            <consortium name="Ensembl"/>
        </authorList>
    </citation>
    <scope>IDENTIFICATION</scope>
</reference>
<dbReference type="GO" id="GO:0030126">
    <property type="term" value="C:COPI vesicle coat"/>
    <property type="evidence" value="ECO:0007669"/>
    <property type="project" value="TreeGrafter"/>
</dbReference>
<evidence type="ECO:0000256" key="1">
    <source>
        <dbReference type="ARBA" id="ARBA00004141"/>
    </source>
</evidence>
<evidence type="ECO:0000313" key="22">
    <source>
        <dbReference type="Ensembl" id="ENSBIXP00000023203.1"/>
    </source>
</evidence>
<keyword evidence="12 20" id="KW-1133">Transmembrane helix</keyword>
<evidence type="ECO:0000256" key="8">
    <source>
        <dbReference type="ARBA" id="ARBA00022490"/>
    </source>
</evidence>
<evidence type="ECO:0000256" key="13">
    <source>
        <dbReference type="ARBA" id="ARBA00023034"/>
    </source>
</evidence>
<keyword evidence="23" id="KW-1185">Reference proteome</keyword>
<evidence type="ECO:0000256" key="14">
    <source>
        <dbReference type="ARBA" id="ARBA00023136"/>
    </source>
</evidence>
<evidence type="ECO:0000256" key="3">
    <source>
        <dbReference type="ARBA" id="ARBA00004347"/>
    </source>
</evidence>
<dbReference type="InterPro" id="IPR006634">
    <property type="entry name" value="TLC-dom"/>
</dbReference>
<evidence type="ECO:0000256" key="15">
    <source>
        <dbReference type="ARBA" id="ARBA00023329"/>
    </source>
</evidence>
<dbReference type="STRING" id="30522.A0A4W2DGC4"/>
<dbReference type="Pfam" id="PF04733">
    <property type="entry name" value="Coatomer_E"/>
    <property type="match status" value="1"/>
</dbReference>
<gene>
    <name evidence="22" type="primary">CERS1</name>
</gene>
<evidence type="ECO:0000256" key="9">
    <source>
        <dbReference type="ARBA" id="ARBA00022692"/>
    </source>
</evidence>
<evidence type="ECO:0000256" key="10">
    <source>
        <dbReference type="ARBA" id="ARBA00022892"/>
    </source>
</evidence>
<dbReference type="GO" id="GO:0006890">
    <property type="term" value="P:retrograde vesicle-mediated transport, Golgi to endoplasmic reticulum"/>
    <property type="evidence" value="ECO:0007669"/>
    <property type="project" value="InterPro"/>
</dbReference>
<protein>
    <recommendedName>
        <fullName evidence="6">Coatomer subunit epsilon</fullName>
    </recommendedName>
    <alternativeName>
        <fullName evidence="17">Epsilon-coat protein</fullName>
    </alternativeName>
</protein>
<proteinExistence type="inferred from homology"/>
<dbReference type="GO" id="GO:0006888">
    <property type="term" value="P:endoplasmic reticulum to Golgi vesicle-mediated transport"/>
    <property type="evidence" value="ECO:0007669"/>
    <property type="project" value="TreeGrafter"/>
</dbReference>
<dbReference type="FunFam" id="1.25.40.10:FF:000148">
    <property type="entry name" value="Coatomer subunit epsilon"/>
    <property type="match status" value="1"/>
</dbReference>
<dbReference type="GO" id="GO:0006891">
    <property type="term" value="P:intra-Golgi vesicle-mediated transport"/>
    <property type="evidence" value="ECO:0007669"/>
    <property type="project" value="TreeGrafter"/>
</dbReference>
<name>A0A4W2DGC4_BOBOX</name>
<dbReference type="AlphaFoldDB" id="A0A4W2DGC4"/>
<dbReference type="SMART" id="SM00724">
    <property type="entry name" value="TLC"/>
    <property type="match status" value="1"/>
</dbReference>
<comment type="subcellular location">
    <subcellularLocation>
        <location evidence="3">Cytoplasmic vesicle</location>
        <location evidence="3">COPI-coated vesicle membrane</location>
        <topology evidence="3">Peripheral membrane protein</topology>
        <orientation evidence="3">Cytoplasmic side</orientation>
    </subcellularLocation>
    <subcellularLocation>
        <location evidence="2">Golgi apparatus membrane</location>
        <topology evidence="2">Peripheral membrane protein</topology>
        <orientation evidence="2">Cytoplasmic side</orientation>
    </subcellularLocation>
    <subcellularLocation>
        <location evidence="1">Membrane</location>
        <topology evidence="1">Multi-pass membrane protein</topology>
    </subcellularLocation>
</comment>
<accession>A0A4W2DGC4</accession>
<evidence type="ECO:0000256" key="19">
    <source>
        <dbReference type="SAM" id="MobiDB-lite"/>
    </source>
</evidence>
<feature type="transmembrane region" description="Helical" evidence="20">
    <location>
        <begin position="488"/>
        <end position="510"/>
    </location>
</feature>
<organism evidence="22 23">
    <name type="scientific">Bos indicus x Bos taurus</name>
    <name type="common">Hybrid cattle</name>
    <dbReference type="NCBI Taxonomy" id="30522"/>
    <lineage>
        <taxon>Eukaryota</taxon>
        <taxon>Metazoa</taxon>
        <taxon>Chordata</taxon>
        <taxon>Craniata</taxon>
        <taxon>Vertebrata</taxon>
        <taxon>Euteleostomi</taxon>
        <taxon>Mammalia</taxon>
        <taxon>Eutheria</taxon>
        <taxon>Laurasiatheria</taxon>
        <taxon>Artiodactyla</taxon>
        <taxon>Ruminantia</taxon>
        <taxon>Pecora</taxon>
        <taxon>Bovidae</taxon>
        <taxon>Bovinae</taxon>
        <taxon>Bos</taxon>
    </lineage>
</organism>
<dbReference type="PANTHER" id="PTHR10805:SF0">
    <property type="entry name" value="COATOMER SUBUNIT EPSILON"/>
    <property type="match status" value="1"/>
</dbReference>
<keyword evidence="11" id="KW-0653">Protein transport</keyword>
<dbReference type="GO" id="GO:0000139">
    <property type="term" value="C:Golgi membrane"/>
    <property type="evidence" value="ECO:0007669"/>
    <property type="project" value="UniProtKB-SubCell"/>
</dbReference>
<reference evidence="22" key="2">
    <citation type="submission" date="2025-08" db="UniProtKB">
        <authorList>
            <consortium name="Ensembl"/>
        </authorList>
    </citation>
    <scope>IDENTIFICATION</scope>
</reference>
<evidence type="ECO:0000259" key="21">
    <source>
        <dbReference type="PROSITE" id="PS50922"/>
    </source>
</evidence>
<evidence type="ECO:0000256" key="2">
    <source>
        <dbReference type="ARBA" id="ARBA00004255"/>
    </source>
</evidence>
<dbReference type="PROSITE" id="PS50922">
    <property type="entry name" value="TLC"/>
    <property type="match status" value="1"/>
</dbReference>
<feature type="transmembrane region" description="Helical" evidence="20">
    <location>
        <begin position="316"/>
        <end position="338"/>
    </location>
</feature>
<dbReference type="Pfam" id="PF03798">
    <property type="entry name" value="TRAM_LAG1_CLN8"/>
    <property type="match status" value="1"/>
</dbReference>
<feature type="region of interest" description="Disordered" evidence="19">
    <location>
        <begin position="538"/>
        <end position="564"/>
    </location>
</feature>
<reference evidence="22 23" key="1">
    <citation type="submission" date="2018-11" db="EMBL/GenBank/DDBJ databases">
        <title>Haplotype-resolved cattle genomes.</title>
        <authorList>
            <person name="Low W.Y."/>
            <person name="Tearle R."/>
            <person name="Bickhart D.M."/>
            <person name="Rosen B.D."/>
            <person name="Koren S."/>
            <person name="Rhie A."/>
            <person name="Hiendleder S."/>
            <person name="Phillippy A.M."/>
            <person name="Smith T.P.L."/>
            <person name="Williams J.L."/>
        </authorList>
    </citation>
    <scope>NUCLEOTIDE SEQUENCE [LARGE SCALE GENOMIC DNA]</scope>
</reference>
<dbReference type="GO" id="GO:0015031">
    <property type="term" value="P:protein transport"/>
    <property type="evidence" value="ECO:0007669"/>
    <property type="project" value="UniProtKB-KW"/>
</dbReference>
<feature type="transmembrane region" description="Helical" evidence="20">
    <location>
        <begin position="386"/>
        <end position="406"/>
    </location>
</feature>
<feature type="transmembrane region" description="Helical" evidence="20">
    <location>
        <begin position="358"/>
        <end position="379"/>
    </location>
</feature>
<evidence type="ECO:0000256" key="11">
    <source>
        <dbReference type="ARBA" id="ARBA00022927"/>
    </source>
</evidence>
<evidence type="ECO:0000256" key="7">
    <source>
        <dbReference type="ARBA" id="ARBA00022448"/>
    </source>
</evidence>
<dbReference type="PANTHER" id="PTHR10805">
    <property type="entry name" value="COATOMER SUBUNIT EPSILON"/>
    <property type="match status" value="1"/>
</dbReference>
<dbReference type="InterPro" id="IPR011990">
    <property type="entry name" value="TPR-like_helical_dom_sf"/>
</dbReference>
<evidence type="ECO:0000256" key="18">
    <source>
        <dbReference type="PROSITE-ProRule" id="PRU00205"/>
    </source>
</evidence>
<evidence type="ECO:0000256" key="20">
    <source>
        <dbReference type="SAM" id="Phobius"/>
    </source>
</evidence>
<dbReference type="GO" id="GO:0005198">
    <property type="term" value="F:structural molecule activity"/>
    <property type="evidence" value="ECO:0007669"/>
    <property type="project" value="InterPro"/>
</dbReference>